<comment type="caution">
    <text evidence="2">The sequence shown here is derived from an EMBL/GenBank/DDBJ whole genome shotgun (WGS) entry which is preliminary data.</text>
</comment>
<dbReference type="eggNOG" id="ENOG5030PU7">
    <property type="taxonomic scope" value="Bacteria"/>
</dbReference>
<dbReference type="EMBL" id="AVGG01000005">
    <property type="protein sequence ID" value="ESU28694.1"/>
    <property type="molecule type" value="Genomic_DNA"/>
</dbReference>
<reference evidence="2 3" key="1">
    <citation type="submission" date="2013-08" db="EMBL/GenBank/DDBJ databases">
        <title>Flavobacterium limnosediminis JC2902 genome sequencing.</title>
        <authorList>
            <person name="Lee K."/>
            <person name="Yi H."/>
            <person name="Park S."/>
            <person name="Chun J."/>
        </authorList>
    </citation>
    <scope>NUCLEOTIDE SEQUENCE [LARGE SCALE GENOMIC DNA]</scope>
    <source>
        <strain evidence="2 3">JC2902</strain>
    </source>
</reference>
<dbReference type="STRING" id="1341181.FLJC2902T_12850"/>
<protein>
    <submittedName>
        <fullName evidence="2">Uncharacterized protein</fullName>
    </submittedName>
</protein>
<gene>
    <name evidence="2" type="ORF">FLJC2902T_12850</name>
</gene>
<evidence type="ECO:0000313" key="2">
    <source>
        <dbReference type="EMBL" id="ESU28694.1"/>
    </source>
</evidence>
<accession>V6SQH5</accession>
<sequence length="245" mass="28037">MIKMRKLLVCLLVLVSISALAQKKKVTVVTFYANKMVEFDDLGAGYDFLLQDILKLRDDPKFNLAPLLEQYHNNFFNDYSKEFPFDLVPEAEVFNNDTYQNFIPKYDVKDYDAANYLVYDKYKYIYEGFMGKDNEQALAKMFTDKSDGVLFVNVNFAFEKGFGVGSTATIKMRATTRVALYDKNGNKVFAFTENERSKKTGVMVGGVPIVKPEKILPMCESALTELMGDLKKRISKIVKRSEVML</sequence>
<dbReference type="PATRIC" id="fig|1341181.4.peg.1266"/>
<keyword evidence="3" id="KW-1185">Reference proteome</keyword>
<organism evidence="2 3">
    <name type="scientific">Flavobacterium limnosediminis JC2902</name>
    <dbReference type="NCBI Taxonomy" id="1341181"/>
    <lineage>
        <taxon>Bacteria</taxon>
        <taxon>Pseudomonadati</taxon>
        <taxon>Bacteroidota</taxon>
        <taxon>Flavobacteriia</taxon>
        <taxon>Flavobacteriales</taxon>
        <taxon>Flavobacteriaceae</taxon>
        <taxon>Flavobacterium</taxon>
    </lineage>
</organism>
<dbReference type="Proteomes" id="UP000018004">
    <property type="component" value="Unassembled WGS sequence"/>
</dbReference>
<feature type="signal peptide" evidence="1">
    <location>
        <begin position="1"/>
        <end position="21"/>
    </location>
</feature>
<feature type="chain" id="PRO_5004751140" evidence="1">
    <location>
        <begin position="22"/>
        <end position="245"/>
    </location>
</feature>
<proteinExistence type="predicted"/>
<dbReference type="AlphaFoldDB" id="V6SQH5"/>
<evidence type="ECO:0000313" key="3">
    <source>
        <dbReference type="Proteomes" id="UP000018004"/>
    </source>
</evidence>
<evidence type="ECO:0000256" key="1">
    <source>
        <dbReference type="SAM" id="SignalP"/>
    </source>
</evidence>
<name>V6SQH5_9FLAO</name>
<keyword evidence="1" id="KW-0732">Signal</keyword>